<evidence type="ECO:0000259" key="4">
    <source>
        <dbReference type="PROSITE" id="PS01124"/>
    </source>
</evidence>
<comment type="caution">
    <text evidence="5">The sequence shown here is derived from an EMBL/GenBank/DDBJ whole genome shotgun (WGS) entry which is preliminary data.</text>
</comment>
<keyword evidence="6" id="KW-1185">Reference proteome</keyword>
<evidence type="ECO:0000256" key="1">
    <source>
        <dbReference type="ARBA" id="ARBA00023015"/>
    </source>
</evidence>
<dbReference type="RefSeq" id="WP_381511336.1">
    <property type="nucleotide sequence ID" value="NZ_JBHUEL010000003.1"/>
</dbReference>
<keyword evidence="2" id="KW-0238">DNA-binding</keyword>
<evidence type="ECO:0000313" key="5">
    <source>
        <dbReference type="EMBL" id="MFD1765836.1"/>
    </source>
</evidence>
<proteinExistence type="predicted"/>
<keyword evidence="1" id="KW-0805">Transcription regulation</keyword>
<dbReference type="PANTHER" id="PTHR46796">
    <property type="entry name" value="HTH-TYPE TRANSCRIPTIONAL ACTIVATOR RHAS-RELATED"/>
    <property type="match status" value="1"/>
</dbReference>
<evidence type="ECO:0000256" key="3">
    <source>
        <dbReference type="ARBA" id="ARBA00023163"/>
    </source>
</evidence>
<protein>
    <submittedName>
        <fullName evidence="5">Helix-turn-helix domain-containing protein</fullName>
    </submittedName>
</protein>
<dbReference type="InterPro" id="IPR050204">
    <property type="entry name" value="AraC_XylS_family_regulators"/>
</dbReference>
<gene>
    <name evidence="5" type="ORF">ACFSAG_03135</name>
</gene>
<dbReference type="EMBL" id="JBHUEL010000003">
    <property type="protein sequence ID" value="MFD1765836.1"/>
    <property type="molecule type" value="Genomic_DNA"/>
</dbReference>
<feature type="domain" description="HTH araC/xylS-type" evidence="4">
    <location>
        <begin position="164"/>
        <end position="264"/>
    </location>
</feature>
<dbReference type="InterPro" id="IPR018060">
    <property type="entry name" value="HTH_AraC"/>
</dbReference>
<keyword evidence="3" id="KW-0804">Transcription</keyword>
<name>A0ABW4MCL4_9SPHN</name>
<organism evidence="5 6">
    <name type="scientific">Sphingorhabdus buctiana</name>
    <dbReference type="NCBI Taxonomy" id="1508805"/>
    <lineage>
        <taxon>Bacteria</taxon>
        <taxon>Pseudomonadati</taxon>
        <taxon>Pseudomonadota</taxon>
        <taxon>Alphaproteobacteria</taxon>
        <taxon>Sphingomonadales</taxon>
        <taxon>Sphingomonadaceae</taxon>
        <taxon>Sphingorhabdus</taxon>
    </lineage>
</organism>
<dbReference type="Gene3D" id="1.10.10.60">
    <property type="entry name" value="Homeodomain-like"/>
    <property type="match status" value="1"/>
</dbReference>
<dbReference type="PROSITE" id="PS01124">
    <property type="entry name" value="HTH_ARAC_FAMILY_2"/>
    <property type="match status" value="1"/>
</dbReference>
<evidence type="ECO:0000256" key="2">
    <source>
        <dbReference type="ARBA" id="ARBA00023125"/>
    </source>
</evidence>
<dbReference type="SMART" id="SM00342">
    <property type="entry name" value="HTH_ARAC"/>
    <property type="match status" value="1"/>
</dbReference>
<accession>A0ABW4MCL4</accession>
<dbReference type="Pfam" id="PF12833">
    <property type="entry name" value="HTH_18"/>
    <property type="match status" value="1"/>
</dbReference>
<sequence>MQSLSTVGDYQFIMPAPELRRYFSSYYFFEISTPGGVELEDLLYPEWASARFMLEGNIPASLVPDPVVPVPAASMTGPTSRACHISCSHARMAGIGVTPLGWARFVGASAHAYANAVFDVTREPVFTLFGNIWQEIQGLSDHRAIAEVFDRHLLAALGADLPREAEIERVHAAMADPEIVDVVQLSERVGLNSQAVERLCRRVFGFSPKRLLRRQRFLRSLAPRMLNPGLKWVKVLDSSYHDQAHFSRDFRDFMGMTPKAFLEMPRPISKAAVRARLEALGQPLQVLQGPAIPQALDAA</sequence>
<dbReference type="Proteomes" id="UP001597215">
    <property type="component" value="Unassembled WGS sequence"/>
</dbReference>
<evidence type="ECO:0000313" key="6">
    <source>
        <dbReference type="Proteomes" id="UP001597215"/>
    </source>
</evidence>
<reference evidence="6" key="1">
    <citation type="journal article" date="2019" name="Int. J. Syst. Evol. Microbiol.">
        <title>The Global Catalogue of Microorganisms (GCM) 10K type strain sequencing project: providing services to taxonomists for standard genome sequencing and annotation.</title>
        <authorList>
            <consortium name="The Broad Institute Genomics Platform"/>
            <consortium name="The Broad Institute Genome Sequencing Center for Infectious Disease"/>
            <person name="Wu L."/>
            <person name="Ma J."/>
        </authorList>
    </citation>
    <scope>NUCLEOTIDE SEQUENCE [LARGE SCALE GENOMIC DNA]</scope>
    <source>
        <strain evidence="6">CGMCC 1.12449</strain>
    </source>
</reference>